<evidence type="ECO:0000256" key="16">
    <source>
        <dbReference type="ARBA" id="ARBA00082424"/>
    </source>
</evidence>
<dbReference type="GO" id="GO:0030154">
    <property type="term" value="P:cell differentiation"/>
    <property type="evidence" value="ECO:0007669"/>
    <property type="project" value="UniProtKB-KW"/>
</dbReference>
<dbReference type="InterPro" id="IPR014710">
    <property type="entry name" value="RmlC-like_jellyroll"/>
</dbReference>
<evidence type="ECO:0000256" key="5">
    <source>
        <dbReference type="ARBA" id="ARBA00022657"/>
    </source>
</evidence>
<feature type="compositionally biased region" description="Acidic residues" evidence="18">
    <location>
        <begin position="556"/>
        <end position="568"/>
    </location>
</feature>
<dbReference type="GO" id="GO:0060754">
    <property type="term" value="P:positive regulation of mast cell chemotaxis"/>
    <property type="evidence" value="ECO:0007669"/>
    <property type="project" value="TreeGrafter"/>
</dbReference>
<dbReference type="CDD" id="cd00135">
    <property type="entry name" value="PDGF"/>
    <property type="match status" value="1"/>
</dbReference>
<evidence type="ECO:0000313" key="20">
    <source>
        <dbReference type="EMBL" id="EMP25696.1"/>
    </source>
</evidence>
<dbReference type="GO" id="GO:0048010">
    <property type="term" value="P:vascular endothelial growth factor receptor signaling pathway"/>
    <property type="evidence" value="ECO:0007669"/>
    <property type="project" value="TreeGrafter"/>
</dbReference>
<evidence type="ECO:0000256" key="11">
    <source>
        <dbReference type="ARBA" id="ARBA00023157"/>
    </source>
</evidence>
<evidence type="ECO:0000256" key="4">
    <source>
        <dbReference type="ARBA" id="ARBA00022525"/>
    </source>
</evidence>
<dbReference type="InterPro" id="IPR000072">
    <property type="entry name" value="PDGF/VEGF_dom"/>
</dbReference>
<dbReference type="SUPFAM" id="SSF51182">
    <property type="entry name" value="RmlC-like cupins"/>
    <property type="match status" value="1"/>
</dbReference>
<dbReference type="InterPro" id="IPR029034">
    <property type="entry name" value="Cystine-knot_cytokine"/>
</dbReference>
<organism evidence="20 21">
    <name type="scientific">Chelonia mydas</name>
    <name type="common">Green sea-turtle</name>
    <name type="synonym">Chelonia agassizi</name>
    <dbReference type="NCBI Taxonomy" id="8469"/>
    <lineage>
        <taxon>Eukaryota</taxon>
        <taxon>Metazoa</taxon>
        <taxon>Chordata</taxon>
        <taxon>Craniata</taxon>
        <taxon>Vertebrata</taxon>
        <taxon>Euteleostomi</taxon>
        <taxon>Archelosauria</taxon>
        <taxon>Testudinata</taxon>
        <taxon>Testudines</taxon>
        <taxon>Cryptodira</taxon>
        <taxon>Durocryptodira</taxon>
        <taxon>Americhelydia</taxon>
        <taxon>Chelonioidea</taxon>
        <taxon>Cheloniidae</taxon>
        <taxon>Chelonia</taxon>
    </lineage>
</organism>
<dbReference type="GO" id="GO:0008083">
    <property type="term" value="F:growth factor activity"/>
    <property type="evidence" value="ECO:0007669"/>
    <property type="project" value="UniProtKB-KW"/>
</dbReference>
<dbReference type="Pfam" id="PF00341">
    <property type="entry name" value="PDGF"/>
    <property type="match status" value="1"/>
</dbReference>
<keyword evidence="6" id="KW-0165">Cleavage on pair of basic residues</keyword>
<evidence type="ECO:0000256" key="8">
    <source>
        <dbReference type="ARBA" id="ARBA00022737"/>
    </source>
</evidence>
<dbReference type="GO" id="GO:0045766">
    <property type="term" value="P:positive regulation of angiogenesis"/>
    <property type="evidence" value="ECO:0007669"/>
    <property type="project" value="TreeGrafter"/>
</dbReference>
<feature type="region of interest" description="Disordered" evidence="18">
    <location>
        <begin position="555"/>
        <end position="576"/>
    </location>
</feature>
<dbReference type="PANTHER" id="PTHR12025">
    <property type="entry name" value="VASCULAR ENDOTHELIAL GROWTH FACTOR"/>
    <property type="match status" value="1"/>
</dbReference>
<dbReference type="InterPro" id="IPR011051">
    <property type="entry name" value="RmlC_Cupin_sf"/>
</dbReference>
<dbReference type="GO" id="GO:0002040">
    <property type="term" value="P:sprouting angiogenesis"/>
    <property type="evidence" value="ECO:0007669"/>
    <property type="project" value="TreeGrafter"/>
</dbReference>
<dbReference type="Gene3D" id="2.10.90.10">
    <property type="entry name" value="Cystine-knot cytokines"/>
    <property type="match status" value="1"/>
</dbReference>
<evidence type="ECO:0000256" key="10">
    <source>
        <dbReference type="ARBA" id="ARBA00023030"/>
    </source>
</evidence>
<reference evidence="21" key="1">
    <citation type="journal article" date="2013" name="Nat. Genet.">
        <title>The draft genomes of soft-shell turtle and green sea turtle yield insights into the development and evolution of the turtle-specific body plan.</title>
        <authorList>
            <person name="Wang Z."/>
            <person name="Pascual-Anaya J."/>
            <person name="Zadissa A."/>
            <person name="Li W."/>
            <person name="Niimura Y."/>
            <person name="Huang Z."/>
            <person name="Li C."/>
            <person name="White S."/>
            <person name="Xiong Z."/>
            <person name="Fang D."/>
            <person name="Wang B."/>
            <person name="Ming Y."/>
            <person name="Chen Y."/>
            <person name="Zheng Y."/>
            <person name="Kuraku S."/>
            <person name="Pignatelli M."/>
            <person name="Herrero J."/>
            <person name="Beal K."/>
            <person name="Nozawa M."/>
            <person name="Li Q."/>
            <person name="Wang J."/>
            <person name="Zhang H."/>
            <person name="Yu L."/>
            <person name="Shigenobu S."/>
            <person name="Wang J."/>
            <person name="Liu J."/>
            <person name="Flicek P."/>
            <person name="Searle S."/>
            <person name="Wang J."/>
            <person name="Kuratani S."/>
            <person name="Yin Y."/>
            <person name="Aken B."/>
            <person name="Zhang G."/>
            <person name="Irie N."/>
        </authorList>
    </citation>
    <scope>NUCLEOTIDE SEQUENCE [LARGE SCALE GENOMIC DNA]</scope>
</reference>
<dbReference type="SUPFAM" id="SSF57501">
    <property type="entry name" value="Cystine-knot cytokines"/>
    <property type="match status" value="1"/>
</dbReference>
<evidence type="ECO:0000256" key="17">
    <source>
        <dbReference type="RuleBase" id="RU003818"/>
    </source>
</evidence>
<keyword evidence="8" id="KW-0677">Repeat</keyword>
<evidence type="ECO:0000256" key="18">
    <source>
        <dbReference type="SAM" id="MobiDB-lite"/>
    </source>
</evidence>
<dbReference type="GO" id="GO:0042056">
    <property type="term" value="F:chemoattractant activity"/>
    <property type="evidence" value="ECO:0007669"/>
    <property type="project" value="TreeGrafter"/>
</dbReference>
<keyword evidence="4" id="KW-0964">Secreted</keyword>
<accession>M7AKL9</accession>
<dbReference type="PROSITE" id="PS50278">
    <property type="entry name" value="PDGF_2"/>
    <property type="match status" value="1"/>
</dbReference>
<dbReference type="InterPro" id="IPR004153">
    <property type="entry name" value="CXCXC_repeat"/>
</dbReference>
<keyword evidence="3" id="KW-0217">Developmental protein</keyword>
<sequence length="605" mass="68051">MLCSEEPAHALQLWVNLRSSEKMVEPQYQELKNKDFPKPSKNGVTVSVISGEALGVKSSQKLLKRQDGRGCIEIPDAISKPKDWAHCVHYNEVKGLYSHTNIISGLQAGQGAKHIQHKGSDDAQQKIEPHHTAVLDDGDCVQLENKGSDYEYGPVKRASLSALERSEQLIRNAASLEELLRITHAEDWKLWKCRLKLKSLSHLDSRSASHRSTRFAAAFYDIETLRVIDEEWQKTQCVPRETCVEVAKELGTTTNKFFKPPCVNVFRCGGCCNEESLGCMNTSTTYVSKTLFEISVPLTSVPEPVPVKIANHTRCRCLSTAQHHQYAIIRRSVQYPEEDGCPFTNKLCHSGLIWDSNKCECVVDKEHPGRREGLPPLAELAKCGPHMEFDEDNCECICRWKCPTDFFQNKENCSCYLCRESQESCSQKHKIFHAETCRCTGKALGNFESHFLFGQASSSAQVTTQSSSAQVTMQSQNRKRAPAWNEWEVLDLIAVWGEESVLSELHSKRQNDKTFQKISEAMRDRGYSRGAATTTPPLCMDSDDEVLSTMPQDFADREDEEEEDELEESTQHTVLPDGQDLFITLTEIPSQPNQAAEGTSGECTF</sequence>
<dbReference type="PANTHER" id="PTHR12025:SF11">
    <property type="entry name" value="VASCULAR ENDOTHELIAL GROWTH FACTOR D"/>
    <property type="match status" value="1"/>
</dbReference>
<dbReference type="FunFam" id="2.10.90.10:FF:000021">
    <property type="entry name" value="vascular endothelial growth factor D"/>
    <property type="match status" value="1"/>
</dbReference>
<dbReference type="Gene3D" id="1.10.10.60">
    <property type="entry name" value="Homeodomain-like"/>
    <property type="match status" value="1"/>
</dbReference>
<evidence type="ECO:0000256" key="3">
    <source>
        <dbReference type="ARBA" id="ARBA00022473"/>
    </source>
</evidence>
<dbReference type="GO" id="GO:0016020">
    <property type="term" value="C:membrane"/>
    <property type="evidence" value="ECO:0007669"/>
    <property type="project" value="InterPro"/>
</dbReference>
<evidence type="ECO:0000313" key="21">
    <source>
        <dbReference type="Proteomes" id="UP000031443"/>
    </source>
</evidence>
<evidence type="ECO:0000256" key="9">
    <source>
        <dbReference type="ARBA" id="ARBA00022782"/>
    </source>
</evidence>
<dbReference type="Proteomes" id="UP000031443">
    <property type="component" value="Unassembled WGS sequence"/>
</dbReference>
<keyword evidence="10 17" id="KW-0339">Growth factor</keyword>
<evidence type="ECO:0000256" key="7">
    <source>
        <dbReference type="ARBA" id="ARBA00022729"/>
    </source>
</evidence>
<dbReference type="GO" id="GO:0051781">
    <property type="term" value="P:positive regulation of cell division"/>
    <property type="evidence" value="ECO:0007669"/>
    <property type="project" value="UniProtKB-KW"/>
</dbReference>
<evidence type="ECO:0000256" key="13">
    <source>
        <dbReference type="ARBA" id="ARBA00023246"/>
    </source>
</evidence>
<evidence type="ECO:0000256" key="12">
    <source>
        <dbReference type="ARBA" id="ARBA00023180"/>
    </source>
</evidence>
<evidence type="ECO:0000256" key="1">
    <source>
        <dbReference type="ARBA" id="ARBA00004613"/>
    </source>
</evidence>
<comment type="subunit">
    <text evidence="14">Homodimer; non-covalent and antiparallel.</text>
</comment>
<evidence type="ECO:0000256" key="2">
    <source>
        <dbReference type="ARBA" id="ARBA00006686"/>
    </source>
</evidence>
<evidence type="ECO:0000256" key="6">
    <source>
        <dbReference type="ARBA" id="ARBA00022685"/>
    </source>
</evidence>
<dbReference type="eggNOG" id="ENOG502QVIH">
    <property type="taxonomic scope" value="Eukaryota"/>
</dbReference>
<dbReference type="GO" id="GO:0005172">
    <property type="term" value="F:vascular endothelial growth factor receptor binding"/>
    <property type="evidence" value="ECO:0007669"/>
    <property type="project" value="TreeGrafter"/>
</dbReference>
<dbReference type="Gene3D" id="2.60.120.10">
    <property type="entry name" value="Jelly Rolls"/>
    <property type="match status" value="2"/>
</dbReference>
<dbReference type="Pfam" id="PF03128">
    <property type="entry name" value="CXCXC"/>
    <property type="match status" value="1"/>
</dbReference>
<keyword evidence="5" id="KW-0037">Angiogenesis</keyword>
<dbReference type="GO" id="GO:0001666">
    <property type="term" value="P:response to hypoxia"/>
    <property type="evidence" value="ECO:0007669"/>
    <property type="project" value="TreeGrafter"/>
</dbReference>
<comment type="similarity">
    <text evidence="2 17">Belongs to the PDGF/VEGF growth factor family.</text>
</comment>
<dbReference type="STRING" id="8469.M7AKL9"/>
<dbReference type="PROSITE" id="PS00249">
    <property type="entry name" value="PDGF_1"/>
    <property type="match status" value="1"/>
</dbReference>
<evidence type="ECO:0000256" key="14">
    <source>
        <dbReference type="ARBA" id="ARBA00064778"/>
    </source>
</evidence>
<dbReference type="SMART" id="SM00141">
    <property type="entry name" value="PDGF"/>
    <property type="match status" value="1"/>
</dbReference>
<evidence type="ECO:0000259" key="19">
    <source>
        <dbReference type="PROSITE" id="PS50278"/>
    </source>
</evidence>
<keyword evidence="11" id="KW-1015">Disulfide bond</keyword>
<gene>
    <name evidence="20" type="ORF">UY3_17285</name>
</gene>
<dbReference type="GO" id="GO:0050930">
    <property type="term" value="P:induction of positive chemotaxis"/>
    <property type="evidence" value="ECO:0007669"/>
    <property type="project" value="TreeGrafter"/>
</dbReference>
<protein>
    <recommendedName>
        <fullName evidence="15">Vascular endothelial growth factor D</fullName>
    </recommendedName>
    <alternativeName>
        <fullName evidence="16">c-Fos-induced growth factor</fullName>
    </alternativeName>
</protein>
<keyword evidence="9" id="KW-0221">Differentiation</keyword>
<keyword evidence="13" id="KW-0497">Mitogen</keyword>
<keyword evidence="12" id="KW-0325">Glycoprotein</keyword>
<dbReference type="EMBL" id="KB587548">
    <property type="protein sequence ID" value="EMP25696.1"/>
    <property type="molecule type" value="Genomic_DNA"/>
</dbReference>
<feature type="domain" description="Platelet-derived growth factor (PDGF) family profile" evidence="19">
    <location>
        <begin position="223"/>
        <end position="322"/>
    </location>
</feature>
<dbReference type="GO" id="GO:0038084">
    <property type="term" value="P:vascular endothelial growth factor signaling pathway"/>
    <property type="evidence" value="ECO:0007669"/>
    <property type="project" value="TreeGrafter"/>
</dbReference>
<dbReference type="AlphaFoldDB" id="M7AKL9"/>
<keyword evidence="7" id="KW-0732">Signal</keyword>
<comment type="subcellular location">
    <subcellularLocation>
        <location evidence="1">Secreted</location>
    </subcellularLocation>
</comment>
<dbReference type="InterPro" id="IPR050507">
    <property type="entry name" value="PDGF/VEGF_growth_factor"/>
</dbReference>
<keyword evidence="21" id="KW-1185">Reference proteome</keyword>
<proteinExistence type="inferred from homology"/>
<dbReference type="InterPro" id="IPR023581">
    <property type="entry name" value="PD_growth_factor_CS"/>
</dbReference>
<dbReference type="GO" id="GO:0005615">
    <property type="term" value="C:extracellular space"/>
    <property type="evidence" value="ECO:0007669"/>
    <property type="project" value="TreeGrafter"/>
</dbReference>
<dbReference type="GO" id="GO:0001938">
    <property type="term" value="P:positive regulation of endothelial cell proliferation"/>
    <property type="evidence" value="ECO:0007669"/>
    <property type="project" value="TreeGrafter"/>
</dbReference>
<evidence type="ECO:0000256" key="15">
    <source>
        <dbReference type="ARBA" id="ARBA00070958"/>
    </source>
</evidence>
<name>M7AKL9_CHEMY</name>